<dbReference type="InterPro" id="IPR039741">
    <property type="entry name" value="UDP-sugar_pyrophosphorylase"/>
</dbReference>
<reference evidence="6" key="1">
    <citation type="submission" date="2017-06" db="EMBL/GenBank/DDBJ databases">
        <title>FDA dAtabase for Regulatory Grade micrObial Sequences (FDA-ARGOS): Supporting development and validation of Infectious Disease Dx tests.</title>
        <authorList>
            <person name="Goldberg B."/>
            <person name="Campos J."/>
            <person name="Tallon L."/>
            <person name="Sadzewicz L."/>
            <person name="Sengamalay N."/>
            <person name="Ott S."/>
            <person name="Godinez A."/>
            <person name="Nagaraj S."/>
            <person name="Vavikolanu K."/>
            <person name="Nadendla S."/>
            <person name="George J."/>
            <person name="Geyer C."/>
            <person name="Sichtig H."/>
        </authorList>
    </citation>
    <scope>NUCLEOTIDE SEQUENCE [LARGE SCALE GENOMIC DNA]</scope>
    <source>
        <strain evidence="6">FDAARGOS_285</strain>
    </source>
</reference>
<dbReference type="EMBL" id="CP022046">
    <property type="protein sequence ID" value="ASE33302.1"/>
    <property type="molecule type" value="Genomic_DNA"/>
</dbReference>
<accession>A0AAI8DGE8</accession>
<dbReference type="Pfam" id="PF01704">
    <property type="entry name" value="UDPGP"/>
    <property type="match status" value="1"/>
</dbReference>
<dbReference type="GO" id="GO:0070569">
    <property type="term" value="F:uridylyltransferase activity"/>
    <property type="evidence" value="ECO:0007669"/>
    <property type="project" value="InterPro"/>
</dbReference>
<dbReference type="RefSeq" id="WP_075578426.1">
    <property type="nucleotide sequence ID" value="NZ_CP022046.2"/>
</dbReference>
<name>A0AAI8DGE8_MAMSC</name>
<dbReference type="Proteomes" id="UP000197058">
    <property type="component" value="Chromosome"/>
</dbReference>
<evidence type="ECO:0000256" key="2">
    <source>
        <dbReference type="ARBA" id="ARBA00022679"/>
    </source>
</evidence>
<dbReference type="InterPro" id="IPR002618">
    <property type="entry name" value="UDPGP_fam"/>
</dbReference>
<protein>
    <submittedName>
        <fullName evidence="5">Uridylyltransferase</fullName>
    </submittedName>
</protein>
<proteinExistence type="inferred from homology"/>
<keyword evidence="2" id="KW-0808">Transferase</keyword>
<organism evidence="5 6">
    <name type="scientific">Mammaliicoccus sciuri</name>
    <name type="common">Staphylococcus sciuri</name>
    <dbReference type="NCBI Taxonomy" id="1296"/>
    <lineage>
        <taxon>Bacteria</taxon>
        <taxon>Bacillati</taxon>
        <taxon>Bacillota</taxon>
        <taxon>Bacilli</taxon>
        <taxon>Bacillales</taxon>
        <taxon>Staphylococcaceae</taxon>
        <taxon>Mammaliicoccus</taxon>
    </lineage>
</organism>
<evidence type="ECO:0000313" key="5">
    <source>
        <dbReference type="EMBL" id="ASE33302.1"/>
    </source>
</evidence>
<evidence type="ECO:0000313" key="6">
    <source>
        <dbReference type="Proteomes" id="UP000197058"/>
    </source>
</evidence>
<gene>
    <name evidence="5" type="ORF">CEP64_01390</name>
</gene>
<dbReference type="SUPFAM" id="SSF53448">
    <property type="entry name" value="Nucleotide-diphospho-sugar transferases"/>
    <property type="match status" value="1"/>
</dbReference>
<dbReference type="PANTHER" id="PTHR11952">
    <property type="entry name" value="UDP- GLUCOSE PYROPHOSPHORYLASE"/>
    <property type="match status" value="1"/>
</dbReference>
<dbReference type="Gene3D" id="3.90.550.10">
    <property type="entry name" value="Spore Coat Polysaccharide Biosynthesis Protein SpsA, Chain A"/>
    <property type="match status" value="1"/>
</dbReference>
<evidence type="ECO:0000256" key="1">
    <source>
        <dbReference type="ARBA" id="ARBA00010401"/>
    </source>
</evidence>
<feature type="region of interest" description="Disordered" evidence="4">
    <location>
        <begin position="373"/>
        <end position="395"/>
    </location>
</feature>
<evidence type="ECO:0000256" key="3">
    <source>
        <dbReference type="ARBA" id="ARBA00022695"/>
    </source>
</evidence>
<dbReference type="PANTHER" id="PTHR11952:SF2">
    <property type="entry name" value="LD24639P"/>
    <property type="match status" value="1"/>
</dbReference>
<comment type="similarity">
    <text evidence="1">Belongs to the UDPGP type 1 family.</text>
</comment>
<dbReference type="KEGG" id="sscu:CEP64_01390"/>
<dbReference type="AlphaFoldDB" id="A0AAI8DGE8"/>
<evidence type="ECO:0000256" key="4">
    <source>
        <dbReference type="SAM" id="MobiDB-lite"/>
    </source>
</evidence>
<dbReference type="InterPro" id="IPR029044">
    <property type="entry name" value="Nucleotide-diphossugar_trans"/>
</dbReference>
<keyword evidence="3 5" id="KW-0548">Nucleotidyltransferase</keyword>
<sequence>MLDETNLIEHGQNHILEYTKVMSQSEKEQLESDINQLDLDEIDKLYQDVYINRKTIDVADNIEQVEFEVKDQLSEEQLKSYRSLGIQAIKDGKFAVLLMAGGQGTRLGHKGPKGTFSFNDKSLFERQAEQLKQLKEEIGTPIHWYIMTSDVNHKDTLSFFLENKYFDYDENYIHFFKQDHIVSLTTDGQLILDTNKRVMRTPNGNGGVFKSLEKTKLLAEMKENGVEYLFLNNIDNALVKVLDPEFVGFTVEHNSDVTTKSIKAHSGEKVGRLVSIDGKKRVLEYSELSEDDVDKLENANIGIHVFKLDFLIEAASKPLPYHLAVKKLKQLDEDFSVVEEESLKFELFYFDIFQYADTFATLQVDRTKEFSPLKNKEGQDSIETAQRDLENNQLL</sequence>